<accession>A0AAN8XPB2</accession>
<comment type="caution">
    <text evidence="1">The sequence shown here is derived from an EMBL/GenBank/DDBJ whole genome shotgun (WGS) entry which is preliminary data.</text>
</comment>
<dbReference type="Proteomes" id="UP001372834">
    <property type="component" value="Unassembled WGS sequence"/>
</dbReference>
<sequence length="123" mass="14012">MQKNMYNAVLMRTDLVSKGERGLLFYKAKGLSWYESTRNGVISTIPITPTPLKNFPKLCEQRRKFSVLYKVEFQYSNCVVTLVKGHRKPSNVLVDGKKGLKALSILKMLRNKINRSGSPCQLC</sequence>
<protein>
    <submittedName>
        <fullName evidence="1">Uncharacterized protein</fullName>
    </submittedName>
</protein>
<proteinExistence type="predicted"/>
<evidence type="ECO:0000313" key="2">
    <source>
        <dbReference type="Proteomes" id="UP001372834"/>
    </source>
</evidence>
<organism evidence="1 2">
    <name type="scientific">Polyplax serrata</name>
    <name type="common">Common mouse louse</name>
    <dbReference type="NCBI Taxonomy" id="468196"/>
    <lineage>
        <taxon>Eukaryota</taxon>
        <taxon>Metazoa</taxon>
        <taxon>Ecdysozoa</taxon>
        <taxon>Arthropoda</taxon>
        <taxon>Hexapoda</taxon>
        <taxon>Insecta</taxon>
        <taxon>Pterygota</taxon>
        <taxon>Neoptera</taxon>
        <taxon>Paraneoptera</taxon>
        <taxon>Psocodea</taxon>
        <taxon>Troctomorpha</taxon>
        <taxon>Phthiraptera</taxon>
        <taxon>Anoplura</taxon>
        <taxon>Polyplacidae</taxon>
        <taxon>Polyplax</taxon>
    </lineage>
</organism>
<evidence type="ECO:0000313" key="1">
    <source>
        <dbReference type="EMBL" id="KAK6643586.1"/>
    </source>
</evidence>
<dbReference type="EMBL" id="JAWJWE010000002">
    <property type="protein sequence ID" value="KAK6643586.1"/>
    <property type="molecule type" value="Genomic_DNA"/>
</dbReference>
<dbReference type="AlphaFoldDB" id="A0AAN8XPB2"/>
<name>A0AAN8XPB2_POLSC</name>
<reference evidence="1 2" key="1">
    <citation type="submission" date="2023-10" db="EMBL/GenBank/DDBJ databases">
        <title>Genomes of two closely related lineages of the louse Polyplax serrata with different host specificities.</title>
        <authorList>
            <person name="Martinu J."/>
            <person name="Tarabai H."/>
            <person name="Stefka J."/>
            <person name="Hypsa V."/>
        </authorList>
    </citation>
    <scope>NUCLEOTIDE SEQUENCE [LARGE SCALE GENOMIC DNA]</scope>
    <source>
        <strain evidence="1">HR10_N</strain>
    </source>
</reference>
<gene>
    <name evidence="1" type="ORF">RUM43_005096</name>
</gene>